<dbReference type="Gene3D" id="2.60.40.200">
    <property type="entry name" value="Superoxide dismutase, copper/zinc binding domain"/>
    <property type="match status" value="1"/>
</dbReference>
<dbReference type="EC" id="1.15.1.1" evidence="3"/>
<reference evidence="3 4" key="1">
    <citation type="submission" date="2020-08" db="EMBL/GenBank/DDBJ databases">
        <title>Sequencing the genomes of 1000 actinobacteria strains.</title>
        <authorList>
            <person name="Klenk H.-P."/>
        </authorList>
    </citation>
    <scope>NUCLEOTIDE SEQUENCE [LARGE SCALE GENOMIC DNA]</scope>
    <source>
        <strain evidence="3 4">DSM 45823</strain>
    </source>
</reference>
<keyword evidence="3" id="KW-0560">Oxidoreductase</keyword>
<evidence type="ECO:0000313" key="4">
    <source>
        <dbReference type="Proteomes" id="UP000539313"/>
    </source>
</evidence>
<keyword evidence="2" id="KW-0732">Signal</keyword>
<evidence type="ECO:0000256" key="2">
    <source>
        <dbReference type="SAM" id="SignalP"/>
    </source>
</evidence>
<sequence>MPRLKRTALVAALAGAAALATAAPATAVPALWIVDAYGPTYTYDAAYRTVRTHVRFAEAPGGTWVALIATGFPAHAVGRRFGAHVHVNPCGPRPEDAGGHYQVPGAPPGTPLAAREIWLDFTVGRDRVGRAVAARPWYVSRATSRSVVIHEHRTNPVTGDAGGRLNCTTIPFTATGR</sequence>
<accession>A0A7W3R917</accession>
<gene>
    <name evidence="3" type="ORF">HNR21_002782</name>
</gene>
<dbReference type="RefSeq" id="WP_182705535.1">
    <property type="nucleotide sequence ID" value="NZ_JACJII010000001.1"/>
</dbReference>
<dbReference type="GO" id="GO:0004784">
    <property type="term" value="F:superoxide dismutase activity"/>
    <property type="evidence" value="ECO:0007669"/>
    <property type="project" value="UniProtKB-EC"/>
</dbReference>
<dbReference type="InterPro" id="IPR036423">
    <property type="entry name" value="SOD-like_Cu/Zn_dom_sf"/>
</dbReference>
<keyword evidence="4" id="KW-1185">Reference proteome</keyword>
<comment type="caution">
    <text evidence="3">The sequence shown here is derived from an EMBL/GenBank/DDBJ whole genome shotgun (WGS) entry which is preliminary data.</text>
</comment>
<organism evidence="3 4">
    <name type="scientific">Thermomonospora cellulosilytica</name>
    <dbReference type="NCBI Taxonomy" id="1411118"/>
    <lineage>
        <taxon>Bacteria</taxon>
        <taxon>Bacillati</taxon>
        <taxon>Actinomycetota</taxon>
        <taxon>Actinomycetes</taxon>
        <taxon>Streptosporangiales</taxon>
        <taxon>Thermomonosporaceae</taxon>
        <taxon>Thermomonospora</taxon>
    </lineage>
</organism>
<protein>
    <submittedName>
        <fullName evidence="3">Cu-Zn family superoxide dismutase</fullName>
        <ecNumber evidence="3">1.15.1.1</ecNumber>
    </submittedName>
</protein>
<dbReference type="AlphaFoldDB" id="A0A7W3R917"/>
<name>A0A7W3R917_9ACTN</name>
<dbReference type="Proteomes" id="UP000539313">
    <property type="component" value="Unassembled WGS sequence"/>
</dbReference>
<dbReference type="GO" id="GO:0046872">
    <property type="term" value="F:metal ion binding"/>
    <property type="evidence" value="ECO:0007669"/>
    <property type="project" value="InterPro"/>
</dbReference>
<evidence type="ECO:0000256" key="1">
    <source>
        <dbReference type="ARBA" id="ARBA00010457"/>
    </source>
</evidence>
<feature type="signal peptide" evidence="2">
    <location>
        <begin position="1"/>
        <end position="22"/>
    </location>
</feature>
<dbReference type="SUPFAM" id="SSF49329">
    <property type="entry name" value="Cu,Zn superoxide dismutase-like"/>
    <property type="match status" value="1"/>
</dbReference>
<dbReference type="EMBL" id="JACJII010000001">
    <property type="protein sequence ID" value="MBA9003900.1"/>
    <property type="molecule type" value="Genomic_DNA"/>
</dbReference>
<comment type="similarity">
    <text evidence="1">Belongs to the Cu-Zn superoxide dismutase family.</text>
</comment>
<evidence type="ECO:0000313" key="3">
    <source>
        <dbReference type="EMBL" id="MBA9003900.1"/>
    </source>
</evidence>
<proteinExistence type="inferred from homology"/>
<feature type="chain" id="PRO_5038359061" evidence="2">
    <location>
        <begin position="23"/>
        <end position="177"/>
    </location>
</feature>